<dbReference type="InterPro" id="IPR000383">
    <property type="entry name" value="Xaa-Pro-like_dom"/>
</dbReference>
<evidence type="ECO:0000313" key="3">
    <source>
        <dbReference type="EMBL" id="RJO75591.1"/>
    </source>
</evidence>
<feature type="transmembrane region" description="Helical" evidence="1">
    <location>
        <begin position="21"/>
        <end position="41"/>
    </location>
</feature>
<dbReference type="InterPro" id="IPR029058">
    <property type="entry name" value="AB_hydrolase_fold"/>
</dbReference>
<sequence>MPTSADIPPKTRSRRRWLRRLLIASGCVVALAVAAGGWAIYQNDFDYRQEHVTITGSTQPLEGTLTLPKQGNGPYGLVLFIHGDGVANADRDGFYRPMWETFAKAGYASIGWNKPGIGGAPGNWLDQSLRDRALEAEAVMDWARARTDIDPHRIGLWGISQGGWVIPQVAVDRPDQVQFIIPVGAAINWERQGEYNLRAEMKAKNASDAELRAALQRREDSLVLLREDAPYERYRSTTTDSDPMSPDRWRFVERNFRADVSPLLPRLNVPVLLELGAEDRNVDVRETERVYKQLVKPELLTVHMYPDASHNIVKADLDHNQDSLKTVLTYIFAPRSLYVPGYLDDIRDWVSKLPPR</sequence>
<gene>
    <name evidence="3" type="ORF">D5S18_14260</name>
</gene>
<keyword evidence="1" id="KW-0472">Membrane</keyword>
<dbReference type="Proteomes" id="UP000266677">
    <property type="component" value="Unassembled WGS sequence"/>
</dbReference>
<keyword evidence="1" id="KW-0812">Transmembrane</keyword>
<dbReference type="PANTHER" id="PTHR43265:SF1">
    <property type="entry name" value="ESTERASE ESTD"/>
    <property type="match status" value="1"/>
</dbReference>
<dbReference type="OrthoDB" id="9765647at2"/>
<feature type="domain" description="Xaa-Pro dipeptidyl-peptidase-like" evidence="2">
    <location>
        <begin position="65"/>
        <end position="303"/>
    </location>
</feature>
<protein>
    <submittedName>
        <fullName evidence="3">Alpha/beta fold hydrolase</fullName>
    </submittedName>
</protein>
<dbReference type="EMBL" id="QZFU01000018">
    <property type="protein sequence ID" value="RJO75591.1"/>
    <property type="molecule type" value="Genomic_DNA"/>
</dbReference>
<name>A0A3A4KL89_9NOCA</name>
<keyword evidence="1" id="KW-1133">Transmembrane helix</keyword>
<dbReference type="Gene3D" id="3.40.50.1820">
    <property type="entry name" value="alpha/beta hydrolase"/>
    <property type="match status" value="1"/>
</dbReference>
<dbReference type="GO" id="GO:0052689">
    <property type="term" value="F:carboxylic ester hydrolase activity"/>
    <property type="evidence" value="ECO:0007669"/>
    <property type="project" value="TreeGrafter"/>
</dbReference>
<dbReference type="Pfam" id="PF02129">
    <property type="entry name" value="Peptidase_S15"/>
    <property type="match status" value="1"/>
</dbReference>
<dbReference type="PANTHER" id="PTHR43265">
    <property type="entry name" value="ESTERASE ESTD"/>
    <property type="match status" value="1"/>
</dbReference>
<organism evidence="3 4">
    <name type="scientific">Nocardia panacis</name>
    <dbReference type="NCBI Taxonomy" id="2340916"/>
    <lineage>
        <taxon>Bacteria</taxon>
        <taxon>Bacillati</taxon>
        <taxon>Actinomycetota</taxon>
        <taxon>Actinomycetes</taxon>
        <taxon>Mycobacteriales</taxon>
        <taxon>Nocardiaceae</taxon>
        <taxon>Nocardia</taxon>
    </lineage>
</organism>
<comment type="caution">
    <text evidence="3">The sequence shown here is derived from an EMBL/GenBank/DDBJ whole genome shotgun (WGS) entry which is preliminary data.</text>
</comment>
<accession>A0A3A4KL89</accession>
<dbReference type="SUPFAM" id="SSF53474">
    <property type="entry name" value="alpha/beta-Hydrolases"/>
    <property type="match status" value="1"/>
</dbReference>
<evidence type="ECO:0000256" key="1">
    <source>
        <dbReference type="SAM" id="Phobius"/>
    </source>
</evidence>
<evidence type="ECO:0000313" key="4">
    <source>
        <dbReference type="Proteomes" id="UP000266677"/>
    </source>
</evidence>
<proteinExistence type="predicted"/>
<dbReference type="AlphaFoldDB" id="A0A3A4KL89"/>
<keyword evidence="4" id="KW-1185">Reference proteome</keyword>
<keyword evidence="3" id="KW-0378">Hydrolase</keyword>
<reference evidence="3 4" key="1">
    <citation type="submission" date="2018-09" db="EMBL/GenBank/DDBJ databases">
        <title>YIM PH21274 draft genome.</title>
        <authorList>
            <person name="Miao C."/>
        </authorList>
    </citation>
    <scope>NUCLEOTIDE SEQUENCE [LARGE SCALE GENOMIC DNA]</scope>
    <source>
        <strain evidence="3 4">YIM PH 21724</strain>
    </source>
</reference>
<dbReference type="InterPro" id="IPR053145">
    <property type="entry name" value="AB_hydrolase_Est10"/>
</dbReference>
<evidence type="ECO:0000259" key="2">
    <source>
        <dbReference type="Pfam" id="PF02129"/>
    </source>
</evidence>